<sequence length="326" mass="34822">MNVPLAPGFRLQRGLDGIPAQLKGGAVAIGNFDGVHLGHKAVLAAARAAAIRAGGPAVALTFEPHPRSFFRPDQPIPRLTPAREKRLLLSHEALEGMVELAFDAGLAALTAEEFVADILVNGLEAETVVVGWDFHFGKGRGGSPAFLQDAAARYAFGVEVVSPFGDTAPVSSSSIRALLSAGEIQEANRKLGHRWFVMGEVAHGDKRGRHLGYPTANIALPPETPLAQGVYAVRVTFDGPIRDAVASFGRRPQFHENAPPLLESYIFDFQGDLYGKTLGVEFVARLRGEETFENVDALVSQMHRDAITARRLLSGPVDPLAPSAIG</sequence>
<keyword evidence="10 15" id="KW-0274">FAD</keyword>
<dbReference type="InterPro" id="IPR023465">
    <property type="entry name" value="Riboflavin_kinase_dom_sf"/>
</dbReference>
<evidence type="ECO:0000256" key="7">
    <source>
        <dbReference type="ARBA" id="ARBA00022695"/>
    </source>
</evidence>
<dbReference type="Gene3D" id="3.40.50.620">
    <property type="entry name" value="HUPs"/>
    <property type="match status" value="1"/>
</dbReference>
<comment type="caution">
    <text evidence="17">The sequence shown here is derived from an EMBL/GenBank/DDBJ whole genome shotgun (WGS) entry which is preliminary data.</text>
</comment>
<dbReference type="EMBL" id="JBHSJF010000001">
    <property type="protein sequence ID" value="MFC5066654.1"/>
    <property type="molecule type" value="Genomic_DNA"/>
</dbReference>
<dbReference type="SMART" id="SM00904">
    <property type="entry name" value="Flavokinase"/>
    <property type="match status" value="1"/>
</dbReference>
<comment type="pathway">
    <text evidence="3 15">Cofactor biosynthesis; FMN biosynthesis; FMN from riboflavin (ATP route): step 1/1.</text>
</comment>
<evidence type="ECO:0000259" key="16">
    <source>
        <dbReference type="SMART" id="SM00904"/>
    </source>
</evidence>
<comment type="catalytic activity">
    <reaction evidence="14 15">
        <text>FMN + ATP + H(+) = FAD + diphosphate</text>
        <dbReference type="Rhea" id="RHEA:17237"/>
        <dbReference type="ChEBI" id="CHEBI:15378"/>
        <dbReference type="ChEBI" id="CHEBI:30616"/>
        <dbReference type="ChEBI" id="CHEBI:33019"/>
        <dbReference type="ChEBI" id="CHEBI:57692"/>
        <dbReference type="ChEBI" id="CHEBI:58210"/>
        <dbReference type="EC" id="2.7.7.2"/>
    </reaction>
</comment>
<keyword evidence="7 15" id="KW-0548">Nucleotidyltransferase</keyword>
<evidence type="ECO:0000256" key="5">
    <source>
        <dbReference type="ARBA" id="ARBA00022643"/>
    </source>
</evidence>
<keyword evidence="4 15" id="KW-0285">Flavoprotein</keyword>
<comment type="catalytic activity">
    <reaction evidence="13 15">
        <text>riboflavin + ATP = FMN + ADP + H(+)</text>
        <dbReference type="Rhea" id="RHEA:14357"/>
        <dbReference type="ChEBI" id="CHEBI:15378"/>
        <dbReference type="ChEBI" id="CHEBI:30616"/>
        <dbReference type="ChEBI" id="CHEBI:57986"/>
        <dbReference type="ChEBI" id="CHEBI:58210"/>
        <dbReference type="ChEBI" id="CHEBI:456216"/>
        <dbReference type="EC" id="2.7.1.26"/>
    </reaction>
</comment>
<dbReference type="InterPro" id="IPR014729">
    <property type="entry name" value="Rossmann-like_a/b/a_fold"/>
</dbReference>
<dbReference type="EC" id="2.7.7.2" evidence="15"/>
<dbReference type="InterPro" id="IPR023468">
    <property type="entry name" value="Riboflavin_kinase"/>
</dbReference>
<keyword evidence="8 15" id="KW-0547">Nucleotide-binding</keyword>
<dbReference type="NCBIfam" id="TIGR00083">
    <property type="entry name" value="ribF"/>
    <property type="match status" value="1"/>
</dbReference>
<comment type="pathway">
    <text evidence="2 15">Cofactor biosynthesis; FAD biosynthesis; FAD from FMN: step 1/1.</text>
</comment>
<evidence type="ECO:0000256" key="3">
    <source>
        <dbReference type="ARBA" id="ARBA00005201"/>
    </source>
</evidence>
<dbReference type="PIRSF" id="PIRSF004491">
    <property type="entry name" value="FAD_Synth"/>
    <property type="match status" value="1"/>
</dbReference>
<evidence type="ECO:0000256" key="10">
    <source>
        <dbReference type="ARBA" id="ARBA00022827"/>
    </source>
</evidence>
<dbReference type="NCBIfam" id="NF004160">
    <property type="entry name" value="PRK05627.1-3"/>
    <property type="match status" value="1"/>
</dbReference>
<comment type="similarity">
    <text evidence="15">Belongs to the ribF family.</text>
</comment>
<evidence type="ECO:0000256" key="14">
    <source>
        <dbReference type="ARBA" id="ARBA00049494"/>
    </source>
</evidence>
<proteinExistence type="inferred from homology"/>
<evidence type="ECO:0000256" key="4">
    <source>
        <dbReference type="ARBA" id="ARBA00022630"/>
    </source>
</evidence>
<evidence type="ECO:0000256" key="9">
    <source>
        <dbReference type="ARBA" id="ARBA00022777"/>
    </source>
</evidence>
<dbReference type="InterPro" id="IPR015864">
    <property type="entry name" value="FAD_synthase"/>
</dbReference>
<keyword evidence="5 15" id="KW-0288">FMN</keyword>
<accession>A0ABV9YWR5</accession>
<evidence type="ECO:0000256" key="8">
    <source>
        <dbReference type="ARBA" id="ARBA00022741"/>
    </source>
</evidence>
<comment type="function">
    <text evidence="1">Catalyzes the phosphorylation of riboflavin to FMN followed by the adenylation of FMN to FAD.</text>
</comment>
<organism evidence="17 18">
    <name type="scientific">Flaviflagellibacter deserti</name>
    <dbReference type="NCBI Taxonomy" id="2267266"/>
    <lineage>
        <taxon>Bacteria</taxon>
        <taxon>Pseudomonadati</taxon>
        <taxon>Pseudomonadota</taxon>
        <taxon>Alphaproteobacteria</taxon>
        <taxon>Hyphomicrobiales</taxon>
        <taxon>Flaviflagellibacter</taxon>
    </lineage>
</organism>
<dbReference type="SUPFAM" id="SSF82114">
    <property type="entry name" value="Riboflavin kinase-like"/>
    <property type="match status" value="1"/>
</dbReference>
<keyword evidence="6 15" id="KW-0808">Transferase</keyword>
<dbReference type="GO" id="GO:0008531">
    <property type="term" value="F:riboflavin kinase activity"/>
    <property type="evidence" value="ECO:0007669"/>
    <property type="project" value="UniProtKB-EC"/>
</dbReference>
<dbReference type="SUPFAM" id="SSF52374">
    <property type="entry name" value="Nucleotidylyl transferase"/>
    <property type="match status" value="1"/>
</dbReference>
<reference evidence="18" key="1">
    <citation type="journal article" date="2019" name="Int. J. Syst. Evol. Microbiol.">
        <title>The Global Catalogue of Microorganisms (GCM) 10K type strain sequencing project: providing services to taxonomists for standard genome sequencing and annotation.</title>
        <authorList>
            <consortium name="The Broad Institute Genomics Platform"/>
            <consortium name="The Broad Institute Genome Sequencing Center for Infectious Disease"/>
            <person name="Wu L."/>
            <person name="Ma J."/>
        </authorList>
    </citation>
    <scope>NUCLEOTIDE SEQUENCE [LARGE SCALE GENOMIC DNA]</scope>
    <source>
        <strain evidence="18">CGMCC 1.16444</strain>
    </source>
</reference>
<evidence type="ECO:0000256" key="13">
    <source>
        <dbReference type="ARBA" id="ARBA00047880"/>
    </source>
</evidence>
<evidence type="ECO:0000313" key="18">
    <source>
        <dbReference type="Proteomes" id="UP001595796"/>
    </source>
</evidence>
<dbReference type="Gene3D" id="2.40.30.30">
    <property type="entry name" value="Riboflavin kinase-like"/>
    <property type="match status" value="1"/>
</dbReference>
<keyword evidence="11 15" id="KW-0067">ATP-binding</keyword>
<evidence type="ECO:0000256" key="6">
    <source>
        <dbReference type="ARBA" id="ARBA00022679"/>
    </source>
</evidence>
<evidence type="ECO:0000256" key="12">
    <source>
        <dbReference type="ARBA" id="ARBA00023268"/>
    </source>
</evidence>
<dbReference type="GO" id="GO:0003919">
    <property type="term" value="F:FMN adenylyltransferase activity"/>
    <property type="evidence" value="ECO:0007669"/>
    <property type="project" value="UniProtKB-EC"/>
</dbReference>
<dbReference type="PANTHER" id="PTHR22749">
    <property type="entry name" value="RIBOFLAVIN KINASE/FMN ADENYLYLTRANSFERASE"/>
    <property type="match status" value="1"/>
</dbReference>
<keyword evidence="12" id="KW-0511">Multifunctional enzyme</keyword>
<dbReference type="EC" id="2.7.1.26" evidence="15"/>
<dbReference type="RefSeq" id="WP_379769093.1">
    <property type="nucleotide sequence ID" value="NZ_JBHSJF010000001.1"/>
</dbReference>
<dbReference type="PANTHER" id="PTHR22749:SF6">
    <property type="entry name" value="RIBOFLAVIN KINASE"/>
    <property type="match status" value="1"/>
</dbReference>
<gene>
    <name evidence="17" type="ORF">ACFPFW_01330</name>
</gene>
<dbReference type="Pfam" id="PF01687">
    <property type="entry name" value="Flavokinase"/>
    <property type="match status" value="1"/>
</dbReference>
<keyword evidence="9 15" id="KW-0418">Kinase</keyword>
<dbReference type="InterPro" id="IPR015865">
    <property type="entry name" value="Riboflavin_kinase_bac/euk"/>
</dbReference>
<dbReference type="CDD" id="cd02064">
    <property type="entry name" value="FAD_synthetase_N"/>
    <property type="match status" value="1"/>
</dbReference>
<evidence type="ECO:0000256" key="15">
    <source>
        <dbReference type="PIRNR" id="PIRNR004491"/>
    </source>
</evidence>
<feature type="domain" description="Riboflavin kinase" evidence="16">
    <location>
        <begin position="190"/>
        <end position="314"/>
    </location>
</feature>
<protein>
    <recommendedName>
        <fullName evidence="15">Riboflavin biosynthesis protein</fullName>
    </recommendedName>
    <domain>
        <recommendedName>
            <fullName evidence="15">Riboflavin kinase</fullName>
            <ecNumber evidence="15">2.7.1.26</ecNumber>
        </recommendedName>
        <alternativeName>
            <fullName evidence="15">Flavokinase</fullName>
        </alternativeName>
    </domain>
    <domain>
        <recommendedName>
            <fullName evidence="15">FMN adenylyltransferase</fullName>
            <ecNumber evidence="15">2.7.7.2</ecNumber>
        </recommendedName>
        <alternativeName>
            <fullName evidence="15">FAD pyrophosphorylase</fullName>
        </alternativeName>
        <alternativeName>
            <fullName evidence="15">FAD synthase</fullName>
        </alternativeName>
    </domain>
</protein>
<dbReference type="Proteomes" id="UP001595796">
    <property type="component" value="Unassembled WGS sequence"/>
</dbReference>
<evidence type="ECO:0000313" key="17">
    <source>
        <dbReference type="EMBL" id="MFC5066654.1"/>
    </source>
</evidence>
<evidence type="ECO:0000256" key="11">
    <source>
        <dbReference type="ARBA" id="ARBA00022840"/>
    </source>
</evidence>
<dbReference type="Pfam" id="PF06574">
    <property type="entry name" value="FAD_syn"/>
    <property type="match status" value="1"/>
</dbReference>
<evidence type="ECO:0000256" key="1">
    <source>
        <dbReference type="ARBA" id="ARBA00002121"/>
    </source>
</evidence>
<keyword evidence="18" id="KW-1185">Reference proteome</keyword>
<name>A0ABV9YWR5_9HYPH</name>
<dbReference type="InterPro" id="IPR002606">
    <property type="entry name" value="Riboflavin_kinase_bac"/>
</dbReference>
<evidence type="ECO:0000256" key="2">
    <source>
        <dbReference type="ARBA" id="ARBA00004726"/>
    </source>
</evidence>
<dbReference type="NCBIfam" id="NF004159">
    <property type="entry name" value="PRK05627.1-2"/>
    <property type="match status" value="1"/>
</dbReference>